<protein>
    <recommendedName>
        <fullName evidence="2">Parallel beta helix pectate lyase-like protein</fullName>
    </recommendedName>
</protein>
<evidence type="ECO:0000313" key="1">
    <source>
        <dbReference type="EMBL" id="AAP46181.1"/>
    </source>
</evidence>
<reference evidence="1" key="1">
    <citation type="journal article" date="2004" name="J. Ind. Microbiol. Biotechnol.">
        <title>Organization of genes required for gellan polysaccharide biosynthesis in Sphingomonas elodea ATCC 31461.</title>
        <authorList>
            <person name="Harding N.E."/>
            <person name="Patel Y.N."/>
            <person name="Coleman R.J."/>
        </authorList>
    </citation>
    <scope>NUCLEOTIDE SEQUENCE</scope>
    <source>
        <strain evidence="1">ATCC31461</strain>
    </source>
</reference>
<dbReference type="InterPro" id="IPR012334">
    <property type="entry name" value="Pectin_lyas_fold"/>
</dbReference>
<dbReference type="Gene3D" id="2.160.20.10">
    <property type="entry name" value="Single-stranded right-handed beta-helix, Pectin lyase-like"/>
    <property type="match status" value="1"/>
</dbReference>
<accession>Q7X2N7</accession>
<sequence>MTILLALVAAAQPFTIAETGQGFATLAAAVESVRDGTATILIAPGTYHQCVVQAAGRITYKAAQPGTAIFERTVCEGKAALVLRGRGSAVDGVVFRRFRVGDGNGAGIRIEMGELTVTRSTFLDSQEGILGGGHPSVRSITIDRSSFAGLGQCDESPSCAHSIYLTVDGLVTITRSRFERGTGGHYVKLRARRVAITDNSFDDSAGARTNYMIDLSEGGTGLIAQNMFVQGRAKENRSGLIVVAAEARTYPTDGLRVEGNIAALAPGAPADPAFVADLSGGRITVTNNRLTGMRAFEKR</sequence>
<dbReference type="SUPFAM" id="SSF51126">
    <property type="entry name" value="Pectin lyase-like"/>
    <property type="match status" value="1"/>
</dbReference>
<proteinExistence type="predicted"/>
<dbReference type="EMBL" id="AY220099">
    <property type="protein sequence ID" value="AAP46181.1"/>
    <property type="molecule type" value="Genomic_DNA"/>
</dbReference>
<organism evidence="1">
    <name type="scientific">Sphingomonas elodea</name>
    <dbReference type="NCBI Taxonomy" id="179878"/>
    <lineage>
        <taxon>Bacteria</taxon>
        <taxon>Pseudomonadati</taxon>
        <taxon>Pseudomonadota</taxon>
        <taxon>Alphaproteobacteria</taxon>
        <taxon>Sphingomonadales</taxon>
        <taxon>Sphingomonadaceae</taxon>
        <taxon>Sphingomonas</taxon>
    </lineage>
</organism>
<dbReference type="AlphaFoldDB" id="Q7X2N7"/>
<name>Q7X2N7_SPHEL</name>
<dbReference type="InterPro" id="IPR011050">
    <property type="entry name" value="Pectin_lyase_fold/virulence"/>
</dbReference>
<evidence type="ECO:0008006" key="2">
    <source>
        <dbReference type="Google" id="ProtNLM"/>
    </source>
</evidence>